<name>A0A5N0T461_9GAMM</name>
<accession>A0A5N0T461</accession>
<organism evidence="1 2">
    <name type="scientific">Marinihelvus fidelis</name>
    <dbReference type="NCBI Taxonomy" id="2613842"/>
    <lineage>
        <taxon>Bacteria</taxon>
        <taxon>Pseudomonadati</taxon>
        <taxon>Pseudomonadota</taxon>
        <taxon>Gammaproteobacteria</taxon>
        <taxon>Chromatiales</taxon>
        <taxon>Wenzhouxiangellaceae</taxon>
        <taxon>Marinihelvus</taxon>
    </lineage>
</organism>
<comment type="caution">
    <text evidence="1">The sequence shown here is derived from an EMBL/GenBank/DDBJ whole genome shotgun (WGS) entry which is preliminary data.</text>
</comment>
<gene>
    <name evidence="1" type="ORF">F3N42_15455</name>
</gene>
<dbReference type="Gene3D" id="2.180.10.10">
    <property type="entry name" value="RHS repeat-associated core"/>
    <property type="match status" value="1"/>
</dbReference>
<reference evidence="1 2" key="1">
    <citation type="submission" date="2019-09" db="EMBL/GenBank/DDBJ databases">
        <title>Wenzhouxiangella sp. Genome sequencing and assembly.</title>
        <authorList>
            <person name="Zhang R."/>
        </authorList>
    </citation>
    <scope>NUCLEOTIDE SEQUENCE [LARGE SCALE GENOMIC DNA]</scope>
    <source>
        <strain evidence="1 2">W260</strain>
    </source>
</reference>
<sequence length="190" mass="20935">MDELVYPSGNTYTYYNDGLGRASCIGHDGGGYVRDIAWHPNGKIASLTRGNNEPYAQGLNARQLVDSIASYGETLNYFYDGNGRVTDIVAQFDDAYDRVFGYDGAGRLDSAYGPWGTGSYTYDPLGNIKQKKLGSRTVDIEYDALNHVDRVRDSASGGNGRPAFSWQVPIARLRTGSETAFSRKASYRLR</sequence>
<dbReference type="RefSeq" id="WP_150865856.1">
    <property type="nucleotide sequence ID" value="NZ_VYXP01000014.1"/>
</dbReference>
<evidence type="ECO:0008006" key="3">
    <source>
        <dbReference type="Google" id="ProtNLM"/>
    </source>
</evidence>
<evidence type="ECO:0000313" key="1">
    <source>
        <dbReference type="EMBL" id="KAA9129588.1"/>
    </source>
</evidence>
<dbReference type="AlphaFoldDB" id="A0A5N0T461"/>
<proteinExistence type="predicted"/>
<dbReference type="EMBL" id="VYXP01000014">
    <property type="protein sequence ID" value="KAA9129588.1"/>
    <property type="molecule type" value="Genomic_DNA"/>
</dbReference>
<evidence type="ECO:0000313" key="2">
    <source>
        <dbReference type="Proteomes" id="UP000325372"/>
    </source>
</evidence>
<dbReference type="Proteomes" id="UP000325372">
    <property type="component" value="Unassembled WGS sequence"/>
</dbReference>
<protein>
    <recommendedName>
        <fullName evidence="3">RHS repeat protein</fullName>
    </recommendedName>
</protein>
<keyword evidence="2" id="KW-1185">Reference proteome</keyword>